<protein>
    <submittedName>
        <fullName evidence="7">ABC-type multidrug transport system, ATPase component</fullName>
    </submittedName>
</protein>
<dbReference type="Gene3D" id="3.40.50.300">
    <property type="entry name" value="P-loop containing nucleotide triphosphate hydrolases"/>
    <property type="match status" value="1"/>
</dbReference>
<dbReference type="PANTHER" id="PTHR42711">
    <property type="entry name" value="ABC TRANSPORTER ATP-BINDING PROTEIN"/>
    <property type="match status" value="1"/>
</dbReference>
<dbReference type="GO" id="GO:0005524">
    <property type="term" value="F:ATP binding"/>
    <property type="evidence" value="ECO:0007669"/>
    <property type="project" value="UniProtKB-KW"/>
</dbReference>
<dbReference type="AlphaFoldDB" id="A0A1T5P8N8"/>
<evidence type="ECO:0000313" key="7">
    <source>
        <dbReference type="EMBL" id="SKD08977.1"/>
    </source>
</evidence>
<evidence type="ECO:0000256" key="4">
    <source>
        <dbReference type="ARBA" id="ARBA00022741"/>
    </source>
</evidence>
<evidence type="ECO:0000256" key="1">
    <source>
        <dbReference type="ARBA" id="ARBA00005417"/>
    </source>
</evidence>
<reference evidence="7 8" key="1">
    <citation type="submission" date="2017-02" db="EMBL/GenBank/DDBJ databases">
        <authorList>
            <person name="Peterson S.W."/>
        </authorList>
    </citation>
    <scope>NUCLEOTIDE SEQUENCE [LARGE SCALE GENOMIC DNA]</scope>
    <source>
        <strain evidence="7 8">DSM 18108</strain>
    </source>
</reference>
<feature type="domain" description="ABC transporter" evidence="6">
    <location>
        <begin position="4"/>
        <end position="233"/>
    </location>
</feature>
<keyword evidence="4" id="KW-0547">Nucleotide-binding</keyword>
<dbReference type="GO" id="GO:0016887">
    <property type="term" value="F:ATP hydrolysis activity"/>
    <property type="evidence" value="ECO:0007669"/>
    <property type="project" value="InterPro"/>
</dbReference>
<evidence type="ECO:0000313" key="8">
    <source>
        <dbReference type="Proteomes" id="UP000190166"/>
    </source>
</evidence>
<keyword evidence="2" id="KW-0813">Transport</keyword>
<dbReference type="InterPro" id="IPR003439">
    <property type="entry name" value="ABC_transporter-like_ATP-bd"/>
</dbReference>
<keyword evidence="3" id="KW-0536">Nodulation</keyword>
<sequence length="305" mass="34311">MSAVTLDHITKTYDKGKVLAVNDVSLQVEEGELFGLIGPDGAGKTSIFRILTTLLLPDKGTASVRGYDCVKDYKEIRNRIGYMPGKFSLYQDLTVKENLDFFATLFGSTIEENYELIKDIYDQIKPFSDRRAGKLSGGMKQKLALCCALIHKPEVLFLDEPTTGVDVVSRKEFWDMLKHLKQQGITIVVSTPYMDEAVLCERIALIQNGKIMSVDTPDKIMAQFPVKLYAIKADNIYHLLTDLRSMPEIDSSFAFGEYIHITLKDAGADIDTLQRNITQRGHTHVDIKLIHPGIEDSFIRLMNQA</sequence>
<dbReference type="STRING" id="393003.SAMN05660461_4854"/>
<evidence type="ECO:0000256" key="5">
    <source>
        <dbReference type="ARBA" id="ARBA00022840"/>
    </source>
</evidence>
<evidence type="ECO:0000256" key="2">
    <source>
        <dbReference type="ARBA" id="ARBA00022448"/>
    </source>
</evidence>
<gene>
    <name evidence="7" type="ORF">SAMN05660461_4854</name>
</gene>
<name>A0A1T5P8N8_9BACT</name>
<dbReference type="InterPro" id="IPR027417">
    <property type="entry name" value="P-loop_NTPase"/>
</dbReference>
<dbReference type="InterPro" id="IPR017871">
    <property type="entry name" value="ABC_transporter-like_CS"/>
</dbReference>
<dbReference type="CDD" id="cd03230">
    <property type="entry name" value="ABC_DR_subfamily_A"/>
    <property type="match status" value="1"/>
</dbReference>
<keyword evidence="5" id="KW-0067">ATP-binding</keyword>
<dbReference type="SMART" id="SM00382">
    <property type="entry name" value="AAA"/>
    <property type="match status" value="1"/>
</dbReference>
<dbReference type="Proteomes" id="UP000190166">
    <property type="component" value="Unassembled WGS sequence"/>
</dbReference>
<dbReference type="InterPro" id="IPR003593">
    <property type="entry name" value="AAA+_ATPase"/>
</dbReference>
<dbReference type="Pfam" id="PF00005">
    <property type="entry name" value="ABC_tran"/>
    <property type="match status" value="1"/>
</dbReference>
<keyword evidence="8" id="KW-1185">Reference proteome</keyword>
<dbReference type="InterPro" id="IPR050763">
    <property type="entry name" value="ABC_transporter_ATP-binding"/>
</dbReference>
<evidence type="ECO:0000256" key="3">
    <source>
        <dbReference type="ARBA" id="ARBA00022458"/>
    </source>
</evidence>
<dbReference type="PROSITE" id="PS50893">
    <property type="entry name" value="ABC_TRANSPORTER_2"/>
    <property type="match status" value="1"/>
</dbReference>
<dbReference type="EMBL" id="FUZZ01000004">
    <property type="protein sequence ID" value="SKD08977.1"/>
    <property type="molecule type" value="Genomic_DNA"/>
</dbReference>
<comment type="similarity">
    <text evidence="1">Belongs to the ABC transporter superfamily.</text>
</comment>
<organism evidence="7 8">
    <name type="scientific">Chitinophaga ginsengisegetis</name>
    <dbReference type="NCBI Taxonomy" id="393003"/>
    <lineage>
        <taxon>Bacteria</taxon>
        <taxon>Pseudomonadati</taxon>
        <taxon>Bacteroidota</taxon>
        <taxon>Chitinophagia</taxon>
        <taxon>Chitinophagales</taxon>
        <taxon>Chitinophagaceae</taxon>
        <taxon>Chitinophaga</taxon>
    </lineage>
</organism>
<accession>A0A1T5P8N8</accession>
<dbReference type="RefSeq" id="WP_079472125.1">
    <property type="nucleotide sequence ID" value="NZ_FUZZ01000004.1"/>
</dbReference>
<evidence type="ECO:0000259" key="6">
    <source>
        <dbReference type="PROSITE" id="PS50893"/>
    </source>
</evidence>
<dbReference type="PANTHER" id="PTHR42711:SF5">
    <property type="entry name" value="ABC TRANSPORTER ATP-BINDING PROTEIN NATA"/>
    <property type="match status" value="1"/>
</dbReference>
<dbReference type="SUPFAM" id="SSF52540">
    <property type="entry name" value="P-loop containing nucleoside triphosphate hydrolases"/>
    <property type="match status" value="1"/>
</dbReference>
<proteinExistence type="inferred from homology"/>
<dbReference type="PROSITE" id="PS00211">
    <property type="entry name" value="ABC_TRANSPORTER_1"/>
    <property type="match status" value="1"/>
</dbReference>